<reference evidence="2" key="1">
    <citation type="submission" date="2019-02" db="EMBL/GenBank/DDBJ databases">
        <title>Isolation of virulent Lactobacillus brevis phages.</title>
        <authorList>
            <person name="Feyereisen M."/>
            <person name="Mahony J."/>
            <person name="O'Sullivan T."/>
            <person name="van Sinderen D."/>
        </authorList>
    </citation>
    <scope>NUCLEOTIDE SEQUENCE [LARGE SCALE GENOMIC DNA]</scope>
</reference>
<evidence type="ECO:0000256" key="1">
    <source>
        <dbReference type="SAM" id="Coils"/>
    </source>
</evidence>
<feature type="coiled-coil region" evidence="1">
    <location>
        <begin position="4"/>
        <end position="31"/>
    </location>
</feature>
<dbReference type="Proteomes" id="UP000306187">
    <property type="component" value="Segment"/>
</dbReference>
<accession>A0A4Y5FFA7</accession>
<dbReference type="EMBL" id="MK504446">
    <property type="protein sequence ID" value="QBJ03791.1"/>
    <property type="molecule type" value="Genomic_DNA"/>
</dbReference>
<proteinExistence type="predicted"/>
<evidence type="ECO:0000313" key="3">
    <source>
        <dbReference type="Proteomes" id="UP000306187"/>
    </source>
</evidence>
<protein>
    <recommendedName>
        <fullName evidence="4">Nuclease-associated modular DNA-binding 1 domain-containing protein</fullName>
    </recommendedName>
</protein>
<keyword evidence="1" id="KW-0175">Coiled coil</keyword>
<sequence length="196" mass="22180">MGLFNNNEEKLNKLLEELGSLNAKVDLMTNKLDSLSSNKLDSLSSNKPDHLSSTEVKKEYSDVKANNYKEYTKNAYTKNAPVKVIKGSDVKIYPTVSSAVRDLKVPYSRVRSHIKTIDGYRVINIKSVNNRSKFEGIPVTTYKSGNVIKEYPSKRAIIEDLHIATNTLDTLLKKNNKGYFINLEDLEKSNNMVNFV</sequence>
<evidence type="ECO:0000313" key="2">
    <source>
        <dbReference type="EMBL" id="QBJ03791.1"/>
    </source>
</evidence>
<name>A0A4Y5FFA7_9CAUD</name>
<gene>
    <name evidence="2" type="ORF">SAC12B_0002</name>
</gene>
<organism evidence="2 3">
    <name type="scientific">Lactobacillus phage SAC12B</name>
    <dbReference type="NCBI Taxonomy" id="2510941"/>
    <lineage>
        <taxon>Viruses</taxon>
        <taxon>Duplodnaviria</taxon>
        <taxon>Heunggongvirae</taxon>
        <taxon>Uroviricota</taxon>
        <taxon>Caudoviricetes</taxon>
        <taxon>Herelleviridae</taxon>
        <taxon>Tybeckvirus</taxon>
        <taxon>Tybeckvirus SAC12B</taxon>
    </lineage>
</organism>
<evidence type="ECO:0008006" key="4">
    <source>
        <dbReference type="Google" id="ProtNLM"/>
    </source>
</evidence>
<keyword evidence="3" id="KW-1185">Reference proteome</keyword>